<dbReference type="EMBL" id="LLXL01005076">
    <property type="protein sequence ID" value="PKK56824.1"/>
    <property type="molecule type" value="Genomic_DNA"/>
</dbReference>
<dbReference type="AlphaFoldDB" id="A0A2N1M588"/>
<evidence type="ECO:0000313" key="2">
    <source>
        <dbReference type="Proteomes" id="UP000233469"/>
    </source>
</evidence>
<evidence type="ECO:0000313" key="1">
    <source>
        <dbReference type="EMBL" id="PKK56824.1"/>
    </source>
</evidence>
<reference evidence="1 2" key="2">
    <citation type="submission" date="2017-10" db="EMBL/GenBank/DDBJ databases">
        <title>Extensive intraspecific genome diversity in a model arbuscular mycorrhizal fungus.</title>
        <authorList>
            <person name="Chen E.C.H."/>
            <person name="Morin E."/>
            <person name="Baudet D."/>
            <person name="Noel J."/>
            <person name="Ndikumana S."/>
            <person name="Charron P."/>
            <person name="St-Onge C."/>
            <person name="Giorgi J."/>
            <person name="Grigoriev I.V."/>
            <person name="Roux C."/>
            <person name="Martin F.M."/>
            <person name="Corradi N."/>
        </authorList>
    </citation>
    <scope>NUCLEOTIDE SEQUENCE [LARGE SCALE GENOMIC DNA]</scope>
    <source>
        <strain evidence="1 2">C2</strain>
    </source>
</reference>
<proteinExistence type="predicted"/>
<protein>
    <submittedName>
        <fullName evidence="1">Uncharacterized protein</fullName>
    </submittedName>
</protein>
<name>A0A2N1M588_9GLOM</name>
<dbReference type="Proteomes" id="UP000233469">
    <property type="component" value="Unassembled WGS sequence"/>
</dbReference>
<sequence>MHEDFRFFKTFHKAGETLRTEILENMLYAAIKDLPEIRQVSFRKECIEIFNKHWNIWKQFDIELYILAFILHPKYHGN</sequence>
<comment type="caution">
    <text evidence="1">The sequence shown here is derived from an EMBL/GenBank/DDBJ whole genome shotgun (WGS) entry which is preliminary data.</text>
</comment>
<gene>
    <name evidence="1" type="ORF">RhiirC2_799225</name>
</gene>
<reference evidence="1 2" key="1">
    <citation type="submission" date="2016-04" db="EMBL/GenBank/DDBJ databases">
        <title>Genome analyses suggest a sexual origin of heterokaryosis in a supposedly ancient asexual fungus.</title>
        <authorList>
            <person name="Ropars J."/>
            <person name="Sedzielewska K."/>
            <person name="Noel J."/>
            <person name="Charron P."/>
            <person name="Farinelli L."/>
            <person name="Marton T."/>
            <person name="Kruger M."/>
            <person name="Pelin A."/>
            <person name="Brachmann A."/>
            <person name="Corradi N."/>
        </authorList>
    </citation>
    <scope>NUCLEOTIDE SEQUENCE [LARGE SCALE GENOMIC DNA]</scope>
    <source>
        <strain evidence="1 2">C2</strain>
    </source>
</reference>
<accession>A0A2N1M588</accession>
<organism evidence="1 2">
    <name type="scientific">Rhizophagus irregularis</name>
    <dbReference type="NCBI Taxonomy" id="588596"/>
    <lineage>
        <taxon>Eukaryota</taxon>
        <taxon>Fungi</taxon>
        <taxon>Fungi incertae sedis</taxon>
        <taxon>Mucoromycota</taxon>
        <taxon>Glomeromycotina</taxon>
        <taxon>Glomeromycetes</taxon>
        <taxon>Glomerales</taxon>
        <taxon>Glomeraceae</taxon>
        <taxon>Rhizophagus</taxon>
    </lineage>
</organism>